<dbReference type="EMBL" id="CH672005">
    <property type="protein sequence ID" value="KOB61483.1"/>
    <property type="molecule type" value="Genomic_DNA"/>
</dbReference>
<feature type="domain" description="Duffy-binding-like" evidence="4">
    <location>
        <begin position="565"/>
        <end position="709"/>
    </location>
</feature>
<feature type="domain" description="Duffy-antigen binding" evidence="5">
    <location>
        <begin position="876"/>
        <end position="1053"/>
    </location>
</feature>
<feature type="region of interest" description="Disordered" evidence="2">
    <location>
        <begin position="2114"/>
        <end position="2166"/>
    </location>
</feature>
<feature type="domain" description="Duffy-antigen binding" evidence="5">
    <location>
        <begin position="1674"/>
        <end position="1814"/>
    </location>
</feature>
<feature type="compositionally biased region" description="Acidic residues" evidence="2">
    <location>
        <begin position="726"/>
        <end position="737"/>
    </location>
</feature>
<dbReference type="Gene3D" id="1.20.1310.20">
    <property type="entry name" value="Duffy-antigen binding domain"/>
    <property type="match status" value="5"/>
</dbReference>
<feature type="domain" description="Duffy-binding-like" evidence="9">
    <location>
        <begin position="1854"/>
        <end position="1958"/>
    </location>
</feature>
<dbReference type="Pfam" id="PF18562">
    <property type="entry name" value="CIDR1_gamma"/>
    <property type="match status" value="2"/>
</dbReference>
<feature type="domain" description="Cysteine-rich interdomain region 1 gamma" evidence="8">
    <location>
        <begin position="2598"/>
        <end position="2649"/>
    </location>
</feature>
<feature type="compositionally biased region" description="Basic and acidic residues" evidence="2">
    <location>
        <begin position="778"/>
        <end position="790"/>
    </location>
</feature>
<dbReference type="GO" id="GO:0016020">
    <property type="term" value="C:membrane"/>
    <property type="evidence" value="ECO:0007669"/>
    <property type="project" value="InterPro"/>
</dbReference>
<protein>
    <recommendedName>
        <fullName evidence="12">Erythrocyte membrane protein 1, PfEMP1</fullName>
    </recommendedName>
</protein>
<keyword evidence="1" id="KW-0175">Coiled coil</keyword>
<feature type="domain" description="Duffy-binding-like" evidence="4">
    <location>
        <begin position="2665"/>
        <end position="2809"/>
    </location>
</feature>
<evidence type="ECO:0008006" key="12">
    <source>
        <dbReference type="Google" id="ProtNLM"/>
    </source>
</evidence>
<dbReference type="InterPro" id="IPR008602">
    <property type="entry name" value="Duffy-antigen-binding"/>
</dbReference>
<gene>
    <name evidence="10" type="ORF">PFHG_03234</name>
</gene>
<dbReference type="FunFam" id="1.20.58.830:FF:000021">
    <property type="entry name" value="Erythrocyte membrane protein 1, PfEMP1"/>
    <property type="match status" value="1"/>
</dbReference>
<feature type="transmembrane region" description="Helical" evidence="3">
    <location>
        <begin position="2957"/>
        <end position="2979"/>
    </location>
</feature>
<dbReference type="InterPro" id="IPR029211">
    <property type="entry name" value="PfEMP1_ATS"/>
</dbReference>
<feature type="domain" description="Plasmodium falciparum erythrocyte membrane protein-1 N-terminal segment" evidence="7">
    <location>
        <begin position="21"/>
        <end position="56"/>
    </location>
</feature>
<feature type="compositionally biased region" description="Acidic residues" evidence="2">
    <location>
        <begin position="2882"/>
        <end position="2931"/>
    </location>
</feature>
<evidence type="ECO:0000259" key="4">
    <source>
        <dbReference type="Pfam" id="PF03011"/>
    </source>
</evidence>
<dbReference type="GO" id="GO:0046789">
    <property type="term" value="F:host cell surface receptor binding"/>
    <property type="evidence" value="ECO:0007669"/>
    <property type="project" value="InterPro"/>
</dbReference>
<feature type="region of interest" description="Disordered" evidence="2">
    <location>
        <begin position="1971"/>
        <end position="2078"/>
    </location>
</feature>
<feature type="domain" description="Duffy-binding-like" evidence="9">
    <location>
        <begin position="1057"/>
        <end position="1167"/>
    </location>
</feature>
<dbReference type="Pfam" id="PF22672">
    <property type="entry name" value="DBL_C"/>
    <property type="match status" value="4"/>
</dbReference>
<reference evidence="10 11" key="1">
    <citation type="submission" date="2006-03" db="EMBL/GenBank/DDBJ databases">
        <title>Annotation of Plasmodium falciparum HB3.</title>
        <authorList>
            <consortium name="The Broad Institute Genome Sequencing Platform"/>
            <person name="Volkman S.K."/>
            <person name="Neafsey D.E."/>
            <person name="Dash A.P."/>
            <person name="Chitnis C.E."/>
            <person name="Hartl D.L."/>
            <person name="Young S.K."/>
            <person name="Zeng Q."/>
            <person name="Koehrsen M."/>
            <person name="Alvarado L."/>
            <person name="Berlin A."/>
            <person name="Borenstein D."/>
            <person name="Chapman S.B."/>
            <person name="Chen Z."/>
            <person name="Engels R."/>
            <person name="Freedman E."/>
            <person name="Gellesch M."/>
            <person name="Goldberg J."/>
            <person name="Griggs A."/>
            <person name="Gujja S."/>
            <person name="Heilman E.R."/>
            <person name="Heiman D.I."/>
            <person name="Howarth C."/>
            <person name="Jen D."/>
            <person name="Larson L."/>
            <person name="Mehta T."/>
            <person name="Neiman D."/>
            <person name="Park D."/>
            <person name="Pearson M."/>
            <person name="Roberts A."/>
            <person name="Saif S."/>
            <person name="Shea T."/>
            <person name="Shenoy N."/>
            <person name="Sisk P."/>
            <person name="Stolte C."/>
            <person name="Sykes S."/>
            <person name="Walk T."/>
            <person name="White J."/>
            <person name="Yandava C."/>
            <person name="Haas B."/>
            <person name="Henn M.R."/>
            <person name="Nusbaum C."/>
            <person name="Birren B."/>
        </authorList>
    </citation>
    <scope>NUCLEOTIDE SEQUENCE [LARGE SCALE GENOMIC DNA]</scope>
    <source>
        <strain evidence="10">HB3</strain>
    </source>
</reference>
<dbReference type="Gene3D" id="1.10.1900.40">
    <property type="entry name" value="Acidic terminal segments, variant surface antigen of PfEMP1"/>
    <property type="match status" value="2"/>
</dbReference>
<feature type="domain" description="Duffy-antigen binding" evidence="5">
    <location>
        <begin position="2167"/>
        <end position="2345"/>
    </location>
</feature>
<feature type="compositionally biased region" description="Polar residues" evidence="2">
    <location>
        <begin position="1971"/>
        <end position="1981"/>
    </location>
</feature>
<feature type="compositionally biased region" description="Polar residues" evidence="2">
    <location>
        <begin position="2802"/>
        <end position="2820"/>
    </location>
</feature>
<keyword evidence="3" id="KW-0812">Transmembrane</keyword>
<feature type="compositionally biased region" description="Polar residues" evidence="2">
    <location>
        <begin position="2932"/>
        <end position="2944"/>
    </location>
</feature>
<evidence type="ECO:0000256" key="1">
    <source>
        <dbReference type="SAM" id="Coils"/>
    </source>
</evidence>
<evidence type="ECO:0000259" key="6">
    <source>
        <dbReference type="Pfam" id="PF15445"/>
    </source>
</evidence>
<feature type="compositionally biased region" description="Acidic residues" evidence="2">
    <location>
        <begin position="2823"/>
        <end position="2837"/>
    </location>
</feature>
<evidence type="ECO:0000313" key="10">
    <source>
        <dbReference type="EMBL" id="KOB61483.1"/>
    </source>
</evidence>
<feature type="region of interest" description="Disordered" evidence="2">
    <location>
        <begin position="2381"/>
        <end position="2401"/>
    </location>
</feature>
<evidence type="ECO:0000256" key="3">
    <source>
        <dbReference type="SAM" id="Phobius"/>
    </source>
</evidence>
<sequence length="3386" mass="386778">MGATHSTNDNKSPTISESHKSARNVFEYIAEIINKEVKKNAEKHDKSLQGDYKRAQFHQPLLRAAEYVWTPPSNPCYFNFKFDTNAPNDRSKDRHPCHMRDRNRFSYEGEAECRISRITGNKGGCGACAPYRRIQLCDYNLEHINDSNINSTDDLLGNLLVMAKSEGDSIVKSHENTGYGIYKSGVCTSLARSFADIGDIIRGKDLFLGHNNKKKALLENLEQIFKKFKVKYPDLNDVEIDDIREYWWALNRNDVWEALTCSAPGDAKYVKYFPSNTTIVSFDQCGHNDMDVPTNLDYVPQYLRWFDEWSEEFCRIKNIKIGKVKNACRGEKHEKDCSREGYDCKRTDLKKNEIFMDLECPNCADACKMYNRWIENKKSEFNKQKQKYEEEINESKPSVKSEHGKYNKAFYDKLKASYKTDNSFFEFLNKGQICENVDIKNKIDYNNQEKTFSSSEDCKSCPILGVKCENGQCNSLDDITCTPVKGGPNKVTDQNNNTFVIDILLNDNKKKVLFNDLHVLNQCDLFKTLRKQNWNCKYKCNLHVCELKNFNKEIDDERVISIKVFIKRWLEYFLKDYNKLKENLNPCINSEKKQLLCIKDCYKNCHCVEKWIEEKGKEWEKIKDRYLKDYKIEDNNSSNSLNKFLQQNQFHSDVVKAIEPLKNLDQLKNSSTCTDTLTSSNGNCEKMDVIKILLSKLKGKIDLCKKNDVKKNKSNNCVTLLKPLNDEDDDEEQDDEPSLPKPLPTPNPCVNGGDSSGAQITSVTDVAEGMQGDAHTKMLERSGDNGESKAKVGNKGSEKVSVLRGNIKDAKFKNGASGKTLNSECEITKEHTNDSRHGYKYDGPCTGKDGSKEGVRMKIGTEWQTGSEVKMSHNDLYLPPRRQHICTSNLEKIDVHKVTGNGNVNDSFLVDVLLAAKMDAEKIKEKYKSQNKISILSEENDKATVCRAMKYSFADIGDIIRGKDLWEHKDFKDLQTKLVTIFGKIKTEIKGIDTSKYANIDDKHLELRKDWWEANREEVWKAMKCQTTPSDTFPCSGTDSGIPIEDYIPQRLRWMTEWAEWYCKVQKEEYGKLVEKCRDCKYETGGKNCYKDTSECNDCKQACEEYKTKIETWRKQWKKMEEKYKDLYDKAKDSANGDAKDPKISALPKNDQNVVAFLKELQKANKSIGSATTTPTTDVYSTAAGYIHQELPNVGCNTQTEFCDKKNGGAEENKNYTFKNPPKEYDEACICDTTKKTQKPPEKKDDCSDIKTLLDKSEGGKKGIDHCNPKTEGPYPPWKNDASLVEDTKTWMPPRRIKLCVINLQYLNEKISPEELRKAFIQCAAIETFWLWHKYKEDKKKEQKTGTTTKPDEVVQIQLESGTIPDDFKRQMFYTFGDYRDLCLDTDISSKADTSTGVGKVKINIDSVFQKIDITNVEQRKPWWGKNAEAIWDGMLCALSYNTTNKNMDYNAHTKLNPTYGYNAIKSELEDFVNRPQFLRWFTEWSDEFCTERQKKEEEVKTKCTENYDGCEKNNKHPNCANACKEYKKYITDKQSEYTDQEQKFKDDKRMNKPEYNGYSEKEASKYLKDKCLDKKCDYMEKVKDTSAYWVKPFENFEKDTLKNKCKCKDPVPPPTKPEVPAVKVQEACTIVEEMLTGKGATDDIQGCKKKDDGTNSYPPWKCDQKSNLVNDDGVCMPPRRQKLCLHYLTENISGKEKLKEAFIKTAAAETFLAWYYYKTKNGDNAQTQLKAGKIPPEFLRSMFYTYGDYRDICLDSDISKKQNYVLNAKQKIDQIFPKKDGKTDEKKREEFWKENGKEIWKGMLCALEKIAEIPTKFTTNPNYTYPTVKFSGDKTTTLEEFAKRPQFLRWMTEWGDEFCRTRKEKVEELERGCKQCSVSDGPIGDGNKICNDKKNCDLCKTECTKYETWLKNWKTQYKTQSKKYFDDKRKELYKSIDDVASSTQAYQYLHAQLKKLCGNADCKCMENASKQSSTAQSPVGNTDDMPASLDDEPQEVKGKCSCTPPPPPQPPPPPPPAQQPPQPKPADKGGAGRILPAAQKPIEDDDDVDNAGGQDGGNEETTKKEETPKEKAPPTTKVEVDKVNVCETVKTALTGSLKEACNQKYGYPQRHWGWKCVTPTTSSGDKGERGAIGDSGGSSEHGSRHRRSISAAPGQAPNGKDSAGSICVPPRRRRLYVKDLEKIGDGEVTQVQLREAFIKCAAVETFFLWHKYKVDKIREDKEKNRADGKLVTDTSSEPDELDKKLKEGKIDDEFKRQMFYTLGDYRDICIGVKDDDVIKALKKSGDENIETINKKIKQILNGNTSSRTHGQQPSDNDPQTWWNDNAKHIWHGMICALTYTDSEEKGGKPQHNESVKKAFFGENGTSNEPIKYKYETVTLQDENSGGGPKTSGASIKTEPNKLTEFVSRPQFIRWLEEWGEEFCRKQKHKLYIIKKDCKVGENGDRRGGGITKQYSGDGEECSNIDVNKDKIFADLEGQSCATSCSSYRKWIKKKRTEYEKQNKIYDEQKKYVTKRNAAEGNDHDNGFCKTLESRPEAKDFLKTLGSCSKNDNENGNGTIDFDVKVKCNGNVCSGTKGDCNDGKITAEKFYTMVNSPEVVMRVIDDNKKGFEDGDLQEACENAGIFKGIRKEQWTCGKVCGLDVCKPKNGNGQNDGTYIIQIRALLRRWVENFLEDYNKIKQKISHCTKKDNESTCINGCKDKCNCVEKWIKLKTKEWENIKNNHLKKNENGENNIKSLIKNILEKLQSRPEFKNAIKPCGSLTDFESSCGLNGDESSEKKGGTPKDIVECLLNKLQQKATSCQTQHQPSGSKQCTTSPTPVGDDDDPLEEEEEQQNPDEAKKKMMPKICEGVVPQEPEVDEGKCEEAKPPGTVNDVKEKEEEKEEENDKGDEEQEEEEEEEDDEEDEQSDDEIYDYSDSEAEEDDEDEAVTDTSSPSESQPKQLTREFPSPELKNAMLFSTILWMVGIGFAAFTYFFLKKKPKSTVDLLRVLDIHKGDYGIPTSKSSNRYIPYVSDTYKGKTYIYMEGDTSGDDDKYIWDLSSSDITSSESEYEELDINDIYVPGSPKYKTLIEVVLEPSKSDGHIPHSAGSPLGDMVPTTNTFTDEEWSELKHDFISQYVQRESMGVPQYDVSTELPMNIVDNVLDDGINEKPFITSIHDRDLYTGEEISYNIDMSTNSMDDTKYVSNNVYSGIDLINDSLSGEPIDIYDEVLKRKENELFGTNYKKNTSNNNVAKLTNSDPIMNQLDLLHKWLDRHRDMCNTWNTKEDILNKLNEEWNKDNNSGDIPSDSNKRLNTDVSIEIDMDDTKGKKEFSNMDTILDNIEDDIYYDVNDENPSVDDIPMDHNKVDVDVPKKVHIEMKILNNTSNGSLEQQFPISDVWNI</sequence>
<feature type="domain" description="Duffy-binding-like" evidence="9">
    <location>
        <begin position="308"/>
        <end position="456"/>
    </location>
</feature>
<feature type="domain" description="Cysteine-rich interdomain region 1 gamma" evidence="8">
    <location>
        <begin position="499"/>
        <end position="549"/>
    </location>
</feature>
<dbReference type="OMA" id="YDCKRTD"/>
<feature type="compositionally biased region" description="Basic and acidic residues" evidence="2">
    <location>
        <begin position="2061"/>
        <end position="2078"/>
    </location>
</feature>
<feature type="domain" description="Duffy-antigen binding" evidence="5">
    <location>
        <begin position="1291"/>
        <end position="1494"/>
    </location>
</feature>
<proteinExistence type="predicted"/>
<dbReference type="FunFam" id="1.20.1310.20:FF:000023">
    <property type="entry name" value="Erythrocyte membrane protein 1, PfEMP1"/>
    <property type="match status" value="1"/>
</dbReference>
<dbReference type="InterPro" id="IPR044932">
    <property type="entry name" value="PfEMP1_ATS_sf"/>
</dbReference>
<feature type="region of interest" description="Disordered" evidence="2">
    <location>
        <begin position="778"/>
        <end position="797"/>
    </location>
</feature>
<evidence type="ECO:0000259" key="7">
    <source>
        <dbReference type="Pfam" id="PF15447"/>
    </source>
</evidence>
<dbReference type="SUPFAM" id="SSF140924">
    <property type="entry name" value="Duffy binding domain-like"/>
    <property type="match status" value="7"/>
</dbReference>
<dbReference type="KEGG" id="pfh:PFHG_03234"/>
<feature type="region of interest" description="Disordered" evidence="2">
    <location>
        <begin position="720"/>
        <end position="759"/>
    </location>
</feature>
<keyword evidence="3" id="KW-0472">Membrane</keyword>
<dbReference type="FunFam" id="1.10.1900.40:FF:000001">
    <property type="entry name" value="Erythrocyte membrane protein 1"/>
    <property type="match status" value="1"/>
</dbReference>
<dbReference type="FunFam" id="1.20.58.1930:FF:000001">
    <property type="entry name" value="Erythrocyte membrane protein 1, PfEMP1"/>
    <property type="match status" value="2"/>
</dbReference>
<keyword evidence="3" id="KW-1133">Transmembrane helix</keyword>
<dbReference type="Gene3D" id="1.20.58.1930">
    <property type="match status" value="2"/>
</dbReference>
<name>A0A0L7KDQ6_PLAFX</name>
<feature type="region of interest" description="Disordered" evidence="2">
    <location>
        <begin position="2304"/>
        <end position="2324"/>
    </location>
</feature>
<dbReference type="InterPro" id="IPR041480">
    <property type="entry name" value="CIDR1_gamma"/>
</dbReference>
<reference evidence="11" key="2">
    <citation type="submission" date="2006-03" db="EMBL/GenBank/DDBJ databases">
        <title>The genome sequence of the Plasmodium falciparum HB3.</title>
        <authorList>
            <consortium name="The Broad Institute Genome Sequencing Platform"/>
            <person name="Birren B."/>
            <person name="Lander E."/>
            <person name="Galagan J."/>
            <person name="Nusbaum C."/>
            <person name="Devon K."/>
            <person name="Henn M."/>
            <person name="Jaffe D."/>
            <person name="Butler J."/>
            <person name="Alvarez P."/>
            <person name="Gnerre S."/>
            <person name="Grabherr M."/>
            <person name="Kleber M."/>
            <person name="Mauceli E."/>
            <person name="Brockman W."/>
            <person name="MacCallum I.A."/>
            <person name="Rounsley S."/>
            <person name="Young S."/>
            <person name="LaButti K."/>
            <person name="Pushparaj V."/>
            <person name="DeCaprio D."/>
            <person name="Crawford M."/>
            <person name="Koehrsen M."/>
            <person name="Engels R."/>
            <person name="Montgomery P."/>
            <person name="Pearson M."/>
            <person name="Howarth C."/>
            <person name="Larson L."/>
            <person name="Luoma S."/>
            <person name="White J."/>
            <person name="Kodira C."/>
            <person name="Zeng Q."/>
            <person name="Oleary S."/>
            <person name="Yandava C."/>
            <person name="Alvarado L."/>
            <person name="Wirth D."/>
            <person name="Volkman S."/>
            <person name="Hartl D."/>
        </authorList>
    </citation>
    <scope>NUCLEOTIDE SEQUENCE [LARGE SCALE GENOMIC DNA]</scope>
</reference>
<dbReference type="Pfam" id="PF05424">
    <property type="entry name" value="Duffy_binding"/>
    <property type="match status" value="5"/>
</dbReference>
<evidence type="ECO:0000259" key="9">
    <source>
        <dbReference type="Pfam" id="PF22672"/>
    </source>
</evidence>
<dbReference type="Pfam" id="PF15445">
    <property type="entry name" value="ATS"/>
    <property type="match status" value="1"/>
</dbReference>
<feature type="domain" description="Duffy-antigen binding" evidence="5">
    <location>
        <begin position="126"/>
        <end position="304"/>
    </location>
</feature>
<feature type="compositionally biased region" description="Pro residues" evidence="2">
    <location>
        <begin position="2004"/>
        <end position="2025"/>
    </location>
</feature>
<dbReference type="Gene3D" id="1.20.58.830">
    <property type="match status" value="5"/>
</dbReference>
<feature type="coiled-coil region" evidence="1">
    <location>
        <begin position="1096"/>
        <end position="1130"/>
    </location>
</feature>
<dbReference type="Pfam" id="PF03011">
    <property type="entry name" value="PFEMP"/>
    <property type="match status" value="2"/>
</dbReference>
<dbReference type="InterPro" id="IPR054595">
    <property type="entry name" value="DBL_C"/>
</dbReference>
<dbReference type="InterPro" id="IPR029210">
    <property type="entry name" value="PfEMP1_NTS"/>
</dbReference>
<evidence type="ECO:0000313" key="11">
    <source>
        <dbReference type="Proteomes" id="UP000054289"/>
    </source>
</evidence>
<dbReference type="Pfam" id="PF15447">
    <property type="entry name" value="NTS"/>
    <property type="match status" value="1"/>
</dbReference>
<feature type="region of interest" description="Disordered" evidence="2">
    <location>
        <begin position="2802"/>
        <end position="2949"/>
    </location>
</feature>
<dbReference type="InterPro" id="IPR004258">
    <property type="entry name" value="DBL"/>
</dbReference>
<evidence type="ECO:0000259" key="8">
    <source>
        <dbReference type="Pfam" id="PF18562"/>
    </source>
</evidence>
<evidence type="ECO:0000256" key="2">
    <source>
        <dbReference type="SAM" id="MobiDB-lite"/>
    </source>
</evidence>
<organism evidence="10 11">
    <name type="scientific">Plasmodium falciparum (isolate HB3)</name>
    <dbReference type="NCBI Taxonomy" id="137071"/>
    <lineage>
        <taxon>Eukaryota</taxon>
        <taxon>Sar</taxon>
        <taxon>Alveolata</taxon>
        <taxon>Apicomplexa</taxon>
        <taxon>Aconoidasida</taxon>
        <taxon>Haemosporida</taxon>
        <taxon>Plasmodiidae</taxon>
        <taxon>Plasmodium</taxon>
        <taxon>Plasmodium (Laverania)</taxon>
    </lineage>
</organism>
<dbReference type="InterPro" id="IPR042202">
    <property type="entry name" value="Duffy-ag-bd_sf"/>
</dbReference>
<feature type="domain" description="Duffy-binding-like" evidence="9">
    <location>
        <begin position="2418"/>
        <end position="2566"/>
    </location>
</feature>
<dbReference type="Proteomes" id="UP000054289">
    <property type="component" value="Unassembled WGS sequence"/>
</dbReference>
<evidence type="ECO:0000259" key="5">
    <source>
        <dbReference type="Pfam" id="PF05424"/>
    </source>
</evidence>
<accession>A0A0L7KDQ6</accession>
<feature type="domain" description="Plasmodium falciparum erythrocyte membrane protein 1 acidic terminal segment" evidence="6">
    <location>
        <begin position="2962"/>
        <end position="3386"/>
    </location>
</feature>